<dbReference type="EMBL" id="BMUE01000027">
    <property type="protein sequence ID" value="GGW81457.1"/>
    <property type="molecule type" value="Genomic_DNA"/>
</dbReference>
<organism evidence="2 3">
    <name type="scientific">Streptomyces lucensis JCM 4490</name>
    <dbReference type="NCBI Taxonomy" id="1306176"/>
    <lineage>
        <taxon>Bacteria</taxon>
        <taxon>Bacillati</taxon>
        <taxon>Actinomycetota</taxon>
        <taxon>Actinomycetes</taxon>
        <taxon>Kitasatosporales</taxon>
        <taxon>Streptomycetaceae</taxon>
        <taxon>Streptomyces</taxon>
    </lineage>
</organism>
<comment type="caution">
    <text evidence="2">The sequence shown here is derived from an EMBL/GenBank/DDBJ whole genome shotgun (WGS) entry which is preliminary data.</text>
</comment>
<dbReference type="Proteomes" id="UP000620224">
    <property type="component" value="Unassembled WGS sequence"/>
</dbReference>
<feature type="compositionally biased region" description="Gly residues" evidence="1">
    <location>
        <begin position="362"/>
        <end position="371"/>
    </location>
</feature>
<feature type="compositionally biased region" description="Low complexity" evidence="1">
    <location>
        <begin position="258"/>
        <end position="270"/>
    </location>
</feature>
<feature type="region of interest" description="Disordered" evidence="1">
    <location>
        <begin position="227"/>
        <end position="601"/>
    </location>
</feature>
<accession>A0A918MYB9</accession>
<sequence>MSDNNWQKQPQYKTGLEQSNVESAVANTVGGVKKWFRGTPFGSTQFDDTDLNAMIDLVEHANPEHLEMAGKALWDARDAVSTASSDLHKNIQKVLADWEGEGAKQFHTWTQALLIYTKELETYAHNAGTHISTAATGLASVRKSMPPRDTRPAAEQKLPSKLPKAKQVDSNPDYVLAKKVEKDRQDAINQMVRLGSYYSVAATGLQTNPEPKPIKAIPDVGVVKPVTRSEDRRPYESGTGTSNPRAAIREGVAGGHGTTPTPHRTVVTGGDMPPLKEVHEPSAPSGHDVGTEINTTTTLPPQAPAAPPTSPVPTLPTTAGGGGQTPPMPPGPMAPPVAPTAGRNPGYGPTGRLPVTAQGRTGPLGTGGGRVPQGPTAQPGRAVSGGRVPQGPGGQTGRSVPGGRVPQGPTGQPARATGRTTPTGQPGARGPVQSGRTPLGRAVTGGTSKTTNTPGGRTGVTGPTAPTRNGVVGGKPVTGRTPGGTPGPRVPRGTVVGAEKPASSMPQKGALGQRGVVGTPTANAESGAGQAVLRSAGNPEGVIGSARSSAKGSDSSGAGIGRGAVGNRQGANGGAGRKVGAAEKEQSRPTQQRREVPKTSD</sequence>
<evidence type="ECO:0000313" key="3">
    <source>
        <dbReference type="Proteomes" id="UP000620224"/>
    </source>
</evidence>
<feature type="compositionally biased region" description="Pro residues" evidence="1">
    <location>
        <begin position="301"/>
        <end position="314"/>
    </location>
</feature>
<keyword evidence="3" id="KW-1185">Reference proteome</keyword>
<proteinExistence type="predicted"/>
<name>A0A918MYB9_9ACTN</name>
<feature type="region of interest" description="Disordered" evidence="1">
    <location>
        <begin position="142"/>
        <end position="169"/>
    </location>
</feature>
<dbReference type="Gene3D" id="1.20.1260.20">
    <property type="entry name" value="PPE superfamily"/>
    <property type="match status" value="1"/>
</dbReference>
<evidence type="ECO:0000256" key="1">
    <source>
        <dbReference type="SAM" id="MobiDB-lite"/>
    </source>
</evidence>
<feature type="compositionally biased region" description="Low complexity" evidence="1">
    <location>
        <begin position="544"/>
        <end position="557"/>
    </location>
</feature>
<dbReference type="SUPFAM" id="SSF140453">
    <property type="entry name" value="EsxAB dimer-like"/>
    <property type="match status" value="1"/>
</dbReference>
<dbReference type="RefSeq" id="WP_190019305.1">
    <property type="nucleotide sequence ID" value="NZ_BMUE01000027.1"/>
</dbReference>
<dbReference type="InterPro" id="IPR036689">
    <property type="entry name" value="ESAT-6-like_sf"/>
</dbReference>
<feature type="compositionally biased region" description="Pro residues" evidence="1">
    <location>
        <begin position="326"/>
        <end position="338"/>
    </location>
</feature>
<reference evidence="2" key="2">
    <citation type="submission" date="2020-09" db="EMBL/GenBank/DDBJ databases">
        <authorList>
            <person name="Sun Q."/>
            <person name="Ohkuma M."/>
        </authorList>
    </citation>
    <scope>NUCLEOTIDE SEQUENCE</scope>
    <source>
        <strain evidence="2">JCM 4490</strain>
    </source>
</reference>
<dbReference type="InterPro" id="IPR038332">
    <property type="entry name" value="PPE_sf"/>
</dbReference>
<protein>
    <submittedName>
        <fullName evidence="2">Uncharacterized protein</fullName>
    </submittedName>
</protein>
<gene>
    <name evidence="2" type="ORF">GCM10010503_68530</name>
</gene>
<reference evidence="2" key="1">
    <citation type="journal article" date="2014" name="Int. J. Syst. Evol. Microbiol.">
        <title>Complete genome sequence of Corynebacterium casei LMG S-19264T (=DSM 44701T), isolated from a smear-ripened cheese.</title>
        <authorList>
            <consortium name="US DOE Joint Genome Institute (JGI-PGF)"/>
            <person name="Walter F."/>
            <person name="Albersmeier A."/>
            <person name="Kalinowski J."/>
            <person name="Ruckert C."/>
        </authorList>
    </citation>
    <scope>NUCLEOTIDE SEQUENCE</scope>
    <source>
        <strain evidence="2">JCM 4490</strain>
    </source>
</reference>
<dbReference type="AlphaFoldDB" id="A0A918MYB9"/>
<evidence type="ECO:0000313" key="2">
    <source>
        <dbReference type="EMBL" id="GGW81457.1"/>
    </source>
</evidence>
<feature type="compositionally biased region" description="Low complexity" evidence="1">
    <location>
        <begin position="450"/>
        <end position="467"/>
    </location>
</feature>
<feature type="compositionally biased region" description="Basic and acidic residues" evidence="1">
    <location>
        <begin position="580"/>
        <end position="601"/>
    </location>
</feature>